<keyword evidence="1" id="KW-0812">Transmembrane</keyword>
<dbReference type="RefSeq" id="WP_042681234.1">
    <property type="nucleotide sequence ID" value="NZ_CABKTM010000043.1"/>
</dbReference>
<gene>
    <name evidence="3" type="ORF">NSA23_02730</name>
</gene>
<keyword evidence="1" id="KW-0472">Membrane</keyword>
<organism evidence="3 4">
    <name type="scientific">Anaerosalibacter massiliensis</name>
    <dbReference type="NCBI Taxonomy" id="1347392"/>
    <lineage>
        <taxon>Bacteria</taxon>
        <taxon>Bacillati</taxon>
        <taxon>Bacillota</taxon>
        <taxon>Tissierellia</taxon>
        <taxon>Tissierellales</taxon>
        <taxon>Sporanaerobacteraceae</taxon>
        <taxon>Anaerosalibacter</taxon>
    </lineage>
</organism>
<dbReference type="Proteomes" id="UP001142078">
    <property type="component" value="Unassembled WGS sequence"/>
</dbReference>
<keyword evidence="4" id="KW-1185">Reference proteome</keyword>
<dbReference type="AlphaFoldDB" id="A0A9X2MDJ2"/>
<feature type="transmembrane region" description="Helical" evidence="1">
    <location>
        <begin position="12"/>
        <end position="33"/>
    </location>
</feature>
<dbReference type="EMBL" id="JANJZL010000001">
    <property type="protein sequence ID" value="MCR2043027.1"/>
    <property type="molecule type" value="Genomic_DNA"/>
</dbReference>
<dbReference type="InterPro" id="IPR059113">
    <property type="entry name" value="Znf_ribbon"/>
</dbReference>
<name>A0A9X2MDJ2_9FIRM</name>
<dbReference type="Pfam" id="PF13248">
    <property type="entry name" value="Zn_ribbon_3"/>
    <property type="match status" value="1"/>
</dbReference>
<accession>A0A9X2MDJ2</accession>
<sequence length="149" mass="16398">MSNKISKKRKAIYYIGLVLIIIGIILFISNFFIDIESDFVEGPSSFIRRPLIGMVFITIGNILMSIGAKGTAGSGLILDPEKAREDLKPYSAAKGRMINDTIENIDMAKDMAESKGESQVKEIIKIKCKNCGTLNDEDAIFCKSCGKKI</sequence>
<evidence type="ECO:0000313" key="4">
    <source>
        <dbReference type="Proteomes" id="UP001142078"/>
    </source>
</evidence>
<feature type="transmembrane region" description="Helical" evidence="1">
    <location>
        <begin position="53"/>
        <end position="78"/>
    </location>
</feature>
<evidence type="ECO:0000313" key="3">
    <source>
        <dbReference type="EMBL" id="MCR2043027.1"/>
    </source>
</evidence>
<evidence type="ECO:0000259" key="2">
    <source>
        <dbReference type="Pfam" id="PF13248"/>
    </source>
</evidence>
<evidence type="ECO:0000256" key="1">
    <source>
        <dbReference type="SAM" id="Phobius"/>
    </source>
</evidence>
<reference evidence="3" key="1">
    <citation type="submission" date="2022-07" db="EMBL/GenBank/DDBJ databases">
        <title>Enhanced cultured diversity of the mouse gut microbiota enables custom-made synthetic communities.</title>
        <authorList>
            <person name="Afrizal A."/>
        </authorList>
    </citation>
    <scope>NUCLEOTIDE SEQUENCE</scope>
    <source>
        <strain evidence="3">DSM 29482</strain>
    </source>
</reference>
<feature type="domain" description="Putative zinc-ribbon" evidence="2">
    <location>
        <begin position="125"/>
        <end position="149"/>
    </location>
</feature>
<proteinExistence type="predicted"/>
<dbReference type="OrthoDB" id="3259185at2"/>
<protein>
    <submittedName>
        <fullName evidence="3">Zinc ribbon domain-containing protein</fullName>
    </submittedName>
</protein>
<keyword evidence="1" id="KW-1133">Transmembrane helix</keyword>
<comment type="caution">
    <text evidence="3">The sequence shown here is derived from an EMBL/GenBank/DDBJ whole genome shotgun (WGS) entry which is preliminary data.</text>
</comment>